<evidence type="ECO:0000313" key="1">
    <source>
        <dbReference type="EMBL" id="GAA2099674.1"/>
    </source>
</evidence>
<proteinExistence type="predicted"/>
<name>A0ABN2WVN1_9ACTN</name>
<keyword evidence="2" id="KW-1185">Reference proteome</keyword>
<organism evidence="1 2">
    <name type="scientific">Nocardioides furvisabuli</name>
    <dbReference type="NCBI Taxonomy" id="375542"/>
    <lineage>
        <taxon>Bacteria</taxon>
        <taxon>Bacillati</taxon>
        <taxon>Actinomycetota</taxon>
        <taxon>Actinomycetes</taxon>
        <taxon>Propionibacteriales</taxon>
        <taxon>Nocardioidaceae</taxon>
        <taxon>Nocardioides</taxon>
    </lineage>
</organism>
<evidence type="ECO:0000313" key="2">
    <source>
        <dbReference type="Proteomes" id="UP001501161"/>
    </source>
</evidence>
<sequence length="335" mass="33736">MTTGAWVADPTVAWVIALEAHLREPVDVEQVAAGLASAGLPGPVVTADRGPDALQQVLAPRTAAVRAAVSTNRVVLGAQHERCDGLGLLALLEAATGAAATSSARGLGERDVRGSALGSTARRLAEALLSPPAPVAAPAAAGRRDAGEAFARFTVARRLPVAELTHAAVQGVTAHNRAVGGRTTRVAVAIGASRLGGEVPVVGDHSALLRLRGVERLSVPEVRAAIREAAPEPPPPGTGDGPSLTGRVATVAMGALSSRLGSTLLVSHLGDVDAPQVEELAFYPVTAGGSGVSVGAVGLRGTTVVTLRGRGHRHPSATLEALGRRVHDALEATGS</sequence>
<protein>
    <submittedName>
        <fullName evidence="1">Uncharacterized protein</fullName>
    </submittedName>
</protein>
<dbReference type="RefSeq" id="WP_231251961.1">
    <property type="nucleotide sequence ID" value="NZ_BAAAMQ010000008.1"/>
</dbReference>
<comment type="caution">
    <text evidence="1">The sequence shown here is derived from an EMBL/GenBank/DDBJ whole genome shotgun (WGS) entry which is preliminary data.</text>
</comment>
<dbReference type="Proteomes" id="UP001501161">
    <property type="component" value="Unassembled WGS sequence"/>
</dbReference>
<dbReference type="EMBL" id="BAAAMQ010000008">
    <property type="protein sequence ID" value="GAA2099674.1"/>
    <property type="molecule type" value="Genomic_DNA"/>
</dbReference>
<reference evidence="1 2" key="1">
    <citation type="journal article" date="2019" name="Int. J. Syst. Evol. Microbiol.">
        <title>The Global Catalogue of Microorganisms (GCM) 10K type strain sequencing project: providing services to taxonomists for standard genome sequencing and annotation.</title>
        <authorList>
            <consortium name="The Broad Institute Genomics Platform"/>
            <consortium name="The Broad Institute Genome Sequencing Center for Infectious Disease"/>
            <person name="Wu L."/>
            <person name="Ma J."/>
        </authorList>
    </citation>
    <scope>NUCLEOTIDE SEQUENCE [LARGE SCALE GENOMIC DNA]</scope>
    <source>
        <strain evidence="1 2">JCM 13813</strain>
    </source>
</reference>
<gene>
    <name evidence="1" type="ORF">GCM10009726_09310</name>
</gene>
<accession>A0ABN2WVN1</accession>